<name>A0A0H2RUH5_9AGAM</name>
<dbReference type="Proteomes" id="UP000053477">
    <property type="component" value="Unassembled WGS sequence"/>
</dbReference>
<dbReference type="EMBL" id="KQ085965">
    <property type="protein sequence ID" value="KLO13103.1"/>
    <property type="molecule type" value="Genomic_DNA"/>
</dbReference>
<sequence length="357" mass="40107">MSIANFTPGYVMKHPNDFLGPVVASAIIQGIELGIIVNQALQFFSRIAMGKKETRYVKITAVATIVIMMFQTSLAFENLYRVTVKHFGDWVAVINVNWVFKIDPLLMGLMAAPVQAFFIRRCWLVMGKKWYILAPLSFLLLANIVSLVTVTVYVFTLTQAKIILNPPKHLPYYCANIKEPHAVILFYVFSVSLDLSVTGIMLWYIIQARSIAISRRTTEILSRLTFTLWEAVIPPSVCAIIGMAVFLTRGNHDFWEIFVQGCVGKLYVISLFTVLNGRPTTLGAELPTHSSSGTSSDTSNNKFQSIKFMRGSRQTDTGIKVNMTTEVDTDRTVLYDTYELKTSKSRRSGQEDSEVEP</sequence>
<dbReference type="InParanoid" id="A0A0H2RUH5"/>
<organism evidence="3 4">
    <name type="scientific">Schizopora paradoxa</name>
    <dbReference type="NCBI Taxonomy" id="27342"/>
    <lineage>
        <taxon>Eukaryota</taxon>
        <taxon>Fungi</taxon>
        <taxon>Dikarya</taxon>
        <taxon>Basidiomycota</taxon>
        <taxon>Agaricomycotina</taxon>
        <taxon>Agaricomycetes</taxon>
        <taxon>Hymenochaetales</taxon>
        <taxon>Schizoporaceae</taxon>
        <taxon>Schizopora</taxon>
    </lineage>
</organism>
<keyword evidence="1" id="KW-0812">Transmembrane</keyword>
<dbReference type="OrthoDB" id="3251949at2759"/>
<feature type="transmembrane region" description="Helical" evidence="1">
    <location>
        <begin position="96"/>
        <end position="119"/>
    </location>
</feature>
<accession>A0A0H2RUH5</accession>
<keyword evidence="4" id="KW-1185">Reference proteome</keyword>
<evidence type="ECO:0000313" key="3">
    <source>
        <dbReference type="EMBL" id="KLO13103.1"/>
    </source>
</evidence>
<feature type="transmembrane region" description="Helical" evidence="1">
    <location>
        <begin position="184"/>
        <end position="206"/>
    </location>
</feature>
<feature type="transmembrane region" description="Helical" evidence="1">
    <location>
        <begin position="56"/>
        <end position="76"/>
    </location>
</feature>
<evidence type="ECO:0000259" key="2">
    <source>
        <dbReference type="Pfam" id="PF20152"/>
    </source>
</evidence>
<dbReference type="Pfam" id="PF20152">
    <property type="entry name" value="DUF6534"/>
    <property type="match status" value="1"/>
</dbReference>
<gene>
    <name evidence="3" type="ORF">SCHPADRAFT_940674</name>
</gene>
<feature type="transmembrane region" description="Helical" evidence="1">
    <location>
        <begin position="227"/>
        <end position="248"/>
    </location>
</feature>
<keyword evidence="1" id="KW-1133">Transmembrane helix</keyword>
<proteinExistence type="predicted"/>
<keyword evidence="1" id="KW-0472">Membrane</keyword>
<dbReference type="PANTHER" id="PTHR40465:SF1">
    <property type="entry name" value="DUF6534 DOMAIN-CONTAINING PROTEIN"/>
    <property type="match status" value="1"/>
</dbReference>
<feature type="domain" description="DUF6534" evidence="2">
    <location>
        <begin position="190"/>
        <end position="279"/>
    </location>
</feature>
<evidence type="ECO:0000256" key="1">
    <source>
        <dbReference type="SAM" id="Phobius"/>
    </source>
</evidence>
<feature type="transmembrane region" description="Helical" evidence="1">
    <location>
        <begin position="131"/>
        <end position="164"/>
    </location>
</feature>
<protein>
    <recommendedName>
        <fullName evidence="2">DUF6534 domain-containing protein</fullName>
    </recommendedName>
</protein>
<dbReference type="STRING" id="27342.A0A0H2RUH5"/>
<reference evidence="3 4" key="1">
    <citation type="submission" date="2015-04" db="EMBL/GenBank/DDBJ databases">
        <title>Complete genome sequence of Schizopora paradoxa KUC8140, a cosmopolitan wood degrader in East Asia.</title>
        <authorList>
            <consortium name="DOE Joint Genome Institute"/>
            <person name="Min B."/>
            <person name="Park H."/>
            <person name="Jang Y."/>
            <person name="Kim J.-J."/>
            <person name="Kim K.H."/>
            <person name="Pangilinan J."/>
            <person name="Lipzen A."/>
            <person name="Riley R."/>
            <person name="Grigoriev I.V."/>
            <person name="Spatafora J.W."/>
            <person name="Choi I.-G."/>
        </authorList>
    </citation>
    <scope>NUCLEOTIDE SEQUENCE [LARGE SCALE GENOMIC DNA]</scope>
    <source>
        <strain evidence="3 4">KUC8140</strain>
    </source>
</reference>
<dbReference type="PANTHER" id="PTHR40465">
    <property type="entry name" value="CHROMOSOME 1, WHOLE GENOME SHOTGUN SEQUENCE"/>
    <property type="match status" value="1"/>
</dbReference>
<dbReference type="AlphaFoldDB" id="A0A0H2RUH5"/>
<dbReference type="InterPro" id="IPR045339">
    <property type="entry name" value="DUF6534"/>
</dbReference>
<evidence type="ECO:0000313" key="4">
    <source>
        <dbReference type="Proteomes" id="UP000053477"/>
    </source>
</evidence>
<feature type="transmembrane region" description="Helical" evidence="1">
    <location>
        <begin position="18"/>
        <end position="44"/>
    </location>
</feature>